<evidence type="ECO:0000256" key="3">
    <source>
        <dbReference type="ARBA" id="ARBA00023315"/>
    </source>
</evidence>
<dbReference type="InterPro" id="IPR018357">
    <property type="entry name" value="Hexapep_transf_CS"/>
</dbReference>
<dbReference type="Proteomes" id="UP000199514">
    <property type="component" value="Unassembled WGS sequence"/>
</dbReference>
<gene>
    <name evidence="4" type="ORF">SAMN05421780_102219</name>
</gene>
<dbReference type="Gene3D" id="2.160.10.10">
    <property type="entry name" value="Hexapeptide repeat proteins"/>
    <property type="match status" value="1"/>
</dbReference>
<keyword evidence="2" id="KW-0677">Repeat</keyword>
<proteinExistence type="predicted"/>
<dbReference type="RefSeq" id="WP_091508511.1">
    <property type="nucleotide sequence ID" value="NZ_FOLE01000002.1"/>
</dbReference>
<sequence length="185" mass="20641">MSLSLIQKIWYRWEFTFLPRIKKKFNYNQIYAHHLQRVCKQVGKGLKVNGQIKGFGKHVTLGDHVNFNPNVTLVGSGEVRIGSYFHTGSNLTIISTNHNYENTNAIPYGPERIDKPVIIKDFVWLGNNVTIIPGITIGEGAIVAAGSVVAKDVPDFAIVGGNPAKIIKYRNIEEFQAHKAAGRFH</sequence>
<dbReference type="InterPro" id="IPR001451">
    <property type="entry name" value="Hexapep"/>
</dbReference>
<evidence type="ECO:0000256" key="1">
    <source>
        <dbReference type="ARBA" id="ARBA00022679"/>
    </source>
</evidence>
<evidence type="ECO:0000313" key="4">
    <source>
        <dbReference type="EMBL" id="SFB99601.1"/>
    </source>
</evidence>
<reference evidence="4 5" key="1">
    <citation type="submission" date="2016-10" db="EMBL/GenBank/DDBJ databases">
        <authorList>
            <person name="de Groot N.N."/>
        </authorList>
    </citation>
    <scope>NUCLEOTIDE SEQUENCE [LARGE SCALE GENOMIC DNA]</scope>
    <source>
        <strain evidence="4 5">DSM 6793</strain>
    </source>
</reference>
<dbReference type="AlphaFoldDB" id="A0A1I1FJZ3"/>
<dbReference type="GO" id="GO:0016746">
    <property type="term" value="F:acyltransferase activity"/>
    <property type="evidence" value="ECO:0007669"/>
    <property type="project" value="UniProtKB-KW"/>
</dbReference>
<keyword evidence="3" id="KW-0012">Acyltransferase</keyword>
<dbReference type="InterPro" id="IPR051159">
    <property type="entry name" value="Hexapeptide_acetyltransf"/>
</dbReference>
<dbReference type="SUPFAM" id="SSF51161">
    <property type="entry name" value="Trimeric LpxA-like enzymes"/>
    <property type="match status" value="1"/>
</dbReference>
<dbReference type="InterPro" id="IPR011004">
    <property type="entry name" value="Trimer_LpxA-like_sf"/>
</dbReference>
<name>A0A1I1FJZ3_9BACT</name>
<dbReference type="EMBL" id="FOLE01000002">
    <property type="protein sequence ID" value="SFB99601.1"/>
    <property type="molecule type" value="Genomic_DNA"/>
</dbReference>
<evidence type="ECO:0000313" key="5">
    <source>
        <dbReference type="Proteomes" id="UP000199514"/>
    </source>
</evidence>
<dbReference type="CDD" id="cd04647">
    <property type="entry name" value="LbH_MAT_like"/>
    <property type="match status" value="1"/>
</dbReference>
<evidence type="ECO:0000256" key="2">
    <source>
        <dbReference type="ARBA" id="ARBA00022737"/>
    </source>
</evidence>
<keyword evidence="5" id="KW-1185">Reference proteome</keyword>
<dbReference type="PANTHER" id="PTHR23416">
    <property type="entry name" value="SIALIC ACID SYNTHASE-RELATED"/>
    <property type="match status" value="1"/>
</dbReference>
<keyword evidence="1 4" id="KW-0808">Transferase</keyword>
<protein>
    <submittedName>
        <fullName evidence="4">Maltose O-acetyltransferase</fullName>
    </submittedName>
</protein>
<dbReference type="OrthoDB" id="9814490at2"/>
<accession>A0A1I1FJZ3</accession>
<dbReference type="Pfam" id="PF00132">
    <property type="entry name" value="Hexapep"/>
    <property type="match status" value="1"/>
</dbReference>
<dbReference type="STRING" id="927664.SAMN05421780_102219"/>
<organism evidence="4 5">
    <name type="scientific">Flexibacter flexilis DSM 6793</name>
    <dbReference type="NCBI Taxonomy" id="927664"/>
    <lineage>
        <taxon>Bacteria</taxon>
        <taxon>Pseudomonadati</taxon>
        <taxon>Bacteroidota</taxon>
        <taxon>Cytophagia</taxon>
        <taxon>Cytophagales</taxon>
        <taxon>Flexibacteraceae</taxon>
        <taxon>Flexibacter</taxon>
    </lineage>
</organism>
<dbReference type="PROSITE" id="PS00101">
    <property type="entry name" value="HEXAPEP_TRANSFERASES"/>
    <property type="match status" value="1"/>
</dbReference>